<feature type="region of interest" description="Disordered" evidence="1">
    <location>
        <begin position="1"/>
        <end position="41"/>
    </location>
</feature>
<comment type="caution">
    <text evidence="2">The sequence shown here is derived from an EMBL/GenBank/DDBJ whole genome shotgun (WGS) entry which is preliminary data.</text>
</comment>
<organism evidence="2 3">
    <name type="scientific">Phytophthora fragariaefolia</name>
    <dbReference type="NCBI Taxonomy" id="1490495"/>
    <lineage>
        <taxon>Eukaryota</taxon>
        <taxon>Sar</taxon>
        <taxon>Stramenopiles</taxon>
        <taxon>Oomycota</taxon>
        <taxon>Peronosporomycetes</taxon>
        <taxon>Peronosporales</taxon>
        <taxon>Peronosporaceae</taxon>
        <taxon>Phytophthora</taxon>
    </lineage>
</organism>
<evidence type="ECO:0000313" key="2">
    <source>
        <dbReference type="EMBL" id="GMF33439.1"/>
    </source>
</evidence>
<sequence>MSSSNIQSDESQSESFITDRSHVSSFERAASEPGNQGSELQLLGDMHNGLLTNSAQQCSDNHSLRTLKTRKRFGPDEDLLLVKVVNWILPYCQGRNKLNKAWQGIAERLNKLSSFNLESVNSKSCQNGFNMLLARHRMQEAESTIASSIDEEYTEFRGLMDGIMSDFNEWESEKHAWEREDYEGIRYKRLRWGCCSRDGDAASERTASSGCDTTSRY</sequence>
<reference evidence="2" key="1">
    <citation type="submission" date="2023-04" db="EMBL/GenBank/DDBJ databases">
        <title>Phytophthora fragariaefolia NBRC 109709.</title>
        <authorList>
            <person name="Ichikawa N."/>
            <person name="Sato H."/>
            <person name="Tonouchi N."/>
        </authorList>
    </citation>
    <scope>NUCLEOTIDE SEQUENCE</scope>
    <source>
        <strain evidence="2">NBRC 109709</strain>
    </source>
</reference>
<keyword evidence="3" id="KW-1185">Reference proteome</keyword>
<dbReference type="OrthoDB" id="163248at2759"/>
<dbReference type="AlphaFoldDB" id="A0A9W6X873"/>
<proteinExistence type="predicted"/>
<evidence type="ECO:0000256" key="1">
    <source>
        <dbReference type="SAM" id="MobiDB-lite"/>
    </source>
</evidence>
<feature type="compositionally biased region" description="Low complexity" evidence="1">
    <location>
        <begin position="1"/>
        <end position="15"/>
    </location>
</feature>
<name>A0A9W6X873_9STRA</name>
<gene>
    <name evidence="2" type="ORF">Pfra01_000829700</name>
</gene>
<protein>
    <submittedName>
        <fullName evidence="2">Unnamed protein product</fullName>
    </submittedName>
</protein>
<dbReference type="Proteomes" id="UP001165121">
    <property type="component" value="Unassembled WGS sequence"/>
</dbReference>
<dbReference type="EMBL" id="BSXT01000740">
    <property type="protein sequence ID" value="GMF33439.1"/>
    <property type="molecule type" value="Genomic_DNA"/>
</dbReference>
<accession>A0A9W6X873</accession>
<evidence type="ECO:0000313" key="3">
    <source>
        <dbReference type="Proteomes" id="UP001165121"/>
    </source>
</evidence>